<dbReference type="Proteomes" id="UP000270296">
    <property type="component" value="Unassembled WGS sequence"/>
</dbReference>
<feature type="coiled-coil region" evidence="2">
    <location>
        <begin position="4"/>
        <end position="98"/>
    </location>
</feature>
<dbReference type="PANTHER" id="PTHR12587:SF14">
    <property type="entry name" value="AT31531P"/>
    <property type="match status" value="1"/>
</dbReference>
<keyword evidence="2" id="KW-0175">Coiled coil</keyword>
<gene>
    <name evidence="4" type="ORF">SBAD_LOCUS11155</name>
</gene>
<dbReference type="InterPro" id="IPR058914">
    <property type="entry name" value="LIPB1/2_CC"/>
</dbReference>
<reference evidence="4 5" key="2">
    <citation type="submission" date="2018-11" db="EMBL/GenBank/DDBJ databases">
        <authorList>
            <consortium name="Pathogen Informatics"/>
        </authorList>
    </citation>
    <scope>NUCLEOTIDE SEQUENCE [LARGE SCALE GENOMIC DNA]</scope>
</reference>
<dbReference type="PANTHER" id="PTHR12587">
    <property type="entry name" value="LAR INTERACTING PROTEIN LIP -RELATED PROTEIN"/>
    <property type="match status" value="1"/>
</dbReference>
<evidence type="ECO:0000256" key="1">
    <source>
        <dbReference type="ARBA" id="ARBA00022737"/>
    </source>
</evidence>
<feature type="domain" description="Liprin-beta-1/2 coiled-coil" evidence="3">
    <location>
        <begin position="8"/>
        <end position="101"/>
    </location>
</feature>
<keyword evidence="1" id="KW-0677">Repeat</keyword>
<accession>A0A183J5K7</accession>
<proteinExistence type="predicted"/>
<dbReference type="WBParaSite" id="SBAD_0001153501-mRNA-1">
    <property type="protein sequence ID" value="SBAD_0001153501-mRNA-1"/>
    <property type="gene ID" value="SBAD_0001153501"/>
</dbReference>
<keyword evidence="5" id="KW-1185">Reference proteome</keyword>
<name>A0A183J5K7_9BILA</name>
<evidence type="ECO:0000259" key="3">
    <source>
        <dbReference type="Pfam" id="PF26022"/>
    </source>
</evidence>
<dbReference type="GO" id="GO:0007528">
    <property type="term" value="P:neuromuscular junction development"/>
    <property type="evidence" value="ECO:0007669"/>
    <property type="project" value="TreeGrafter"/>
</dbReference>
<evidence type="ECO:0000313" key="4">
    <source>
        <dbReference type="EMBL" id="VDP37592.1"/>
    </source>
</evidence>
<protein>
    <submittedName>
        <fullName evidence="6">Liprin-beta-2-like</fullName>
    </submittedName>
</protein>
<dbReference type="GO" id="GO:0048786">
    <property type="term" value="C:presynaptic active zone"/>
    <property type="evidence" value="ECO:0007669"/>
    <property type="project" value="TreeGrafter"/>
</dbReference>
<dbReference type="Pfam" id="PF26022">
    <property type="entry name" value="CC_Liprin_beta"/>
    <property type="match status" value="1"/>
</dbReference>
<dbReference type="AlphaFoldDB" id="A0A183J5K7"/>
<sequence>CPEYGDIQDKLQRLENDRESLSLQVSVLAEQVGAQTEKIKDLEMMLQDKKSKLDSTEEMLHELVTRSTLETNKLDMIAEISKLKLRTASLERDKLEREQQLAVRIRRSNKRLLFLPSEVYW</sequence>
<dbReference type="EMBL" id="UZAM01015162">
    <property type="protein sequence ID" value="VDP37592.1"/>
    <property type="molecule type" value="Genomic_DNA"/>
</dbReference>
<dbReference type="OrthoDB" id="6516566at2759"/>
<reference evidence="6" key="1">
    <citation type="submission" date="2016-06" db="UniProtKB">
        <authorList>
            <consortium name="WormBaseParasite"/>
        </authorList>
    </citation>
    <scope>IDENTIFICATION</scope>
</reference>
<evidence type="ECO:0000256" key="2">
    <source>
        <dbReference type="SAM" id="Coils"/>
    </source>
</evidence>
<dbReference type="InterPro" id="IPR029515">
    <property type="entry name" value="Liprin"/>
</dbReference>
<evidence type="ECO:0000313" key="6">
    <source>
        <dbReference type="WBParaSite" id="SBAD_0001153501-mRNA-1"/>
    </source>
</evidence>
<evidence type="ECO:0000313" key="5">
    <source>
        <dbReference type="Proteomes" id="UP000270296"/>
    </source>
</evidence>
<organism evidence="6">
    <name type="scientific">Soboliphyme baturini</name>
    <dbReference type="NCBI Taxonomy" id="241478"/>
    <lineage>
        <taxon>Eukaryota</taxon>
        <taxon>Metazoa</taxon>
        <taxon>Ecdysozoa</taxon>
        <taxon>Nematoda</taxon>
        <taxon>Enoplea</taxon>
        <taxon>Dorylaimia</taxon>
        <taxon>Dioctophymatida</taxon>
        <taxon>Dioctophymatoidea</taxon>
        <taxon>Soboliphymatidae</taxon>
        <taxon>Soboliphyme</taxon>
    </lineage>
</organism>